<dbReference type="InterPro" id="IPR050765">
    <property type="entry name" value="Riboflavin_Biosynth_HTPR"/>
</dbReference>
<evidence type="ECO:0000313" key="6">
    <source>
        <dbReference type="Proteomes" id="UP000005753"/>
    </source>
</evidence>
<dbReference type="HOGENOM" id="CLU_073038_1_0_9"/>
<dbReference type="PANTHER" id="PTHR38011">
    <property type="entry name" value="DIHYDROFOLATE REDUCTASE FAMILY PROTEIN (AFU_ORTHOLOGUE AFUA_8G06820)"/>
    <property type="match status" value="1"/>
</dbReference>
<protein>
    <submittedName>
        <fullName evidence="5">Pyrimidine reductase, riboflavin biosynthesis</fullName>
    </submittedName>
</protein>
<dbReference type="AlphaFoldDB" id="I5AX83"/>
<proteinExistence type="predicted"/>
<dbReference type="Gene3D" id="3.40.430.10">
    <property type="entry name" value="Dihydrofolate Reductase, subunit A"/>
    <property type="match status" value="1"/>
</dbReference>
<keyword evidence="6" id="KW-1185">Reference proteome</keyword>
<dbReference type="PANTHER" id="PTHR38011:SF7">
    <property type="entry name" value="2,5-DIAMINO-6-RIBOSYLAMINO-4(3H)-PYRIMIDINONE 5'-PHOSPHATE REDUCTASE"/>
    <property type="match status" value="1"/>
</dbReference>
<dbReference type="STRING" id="633697.EubceDRAFT1_2703"/>
<keyword evidence="2" id="KW-0521">NADP</keyword>
<feature type="domain" description="Bacterial bifunctional deaminase-reductase C-terminal" evidence="4">
    <location>
        <begin position="4"/>
        <end position="216"/>
    </location>
</feature>
<name>I5AX83_EUBC6</name>
<reference evidence="5 6" key="2">
    <citation type="submission" date="2012-02" db="EMBL/GenBank/DDBJ databases">
        <title>Improved High-Quality Draft sequence of Eubacterium cellulosolvens 6.</title>
        <authorList>
            <consortium name="US DOE Joint Genome Institute"/>
            <person name="Lucas S."/>
            <person name="Han J."/>
            <person name="Lapidus A."/>
            <person name="Cheng J.-F."/>
            <person name="Goodwin L."/>
            <person name="Pitluck S."/>
            <person name="Peters L."/>
            <person name="Mikhailova N."/>
            <person name="Gu W."/>
            <person name="Detter J.C."/>
            <person name="Han C."/>
            <person name="Tapia R."/>
            <person name="Land M."/>
            <person name="Hauser L."/>
            <person name="Kyrpides N."/>
            <person name="Ivanova N."/>
            <person name="Pagani I."/>
            <person name="Johnson E."/>
            <person name="Mukhopadhyay B."/>
            <person name="Anderson I."/>
            <person name="Woyke T."/>
        </authorList>
    </citation>
    <scope>NUCLEOTIDE SEQUENCE [LARGE SCALE GENOMIC DNA]</scope>
    <source>
        <strain evidence="5 6">6</strain>
    </source>
</reference>
<accession>I5AX83</accession>
<dbReference type="EMBL" id="CM001487">
    <property type="protein sequence ID" value="EIM58406.1"/>
    <property type="molecule type" value="Genomic_DNA"/>
</dbReference>
<organism evidence="5 6">
    <name type="scientific">Eubacterium cellulosolvens (strain ATCC 43171 / JCM 9499 / 6)</name>
    <name type="common">Cillobacterium cellulosolvens</name>
    <dbReference type="NCBI Taxonomy" id="633697"/>
    <lineage>
        <taxon>Bacteria</taxon>
        <taxon>Bacillati</taxon>
        <taxon>Bacillota</taxon>
        <taxon>Clostridia</taxon>
        <taxon>Eubacteriales</taxon>
        <taxon>Eubacteriaceae</taxon>
        <taxon>Eubacterium</taxon>
    </lineage>
</organism>
<gene>
    <name evidence="5" type="ORF">EubceDRAFT1_2703</name>
</gene>
<dbReference type="Pfam" id="PF01872">
    <property type="entry name" value="RibD_C"/>
    <property type="match status" value="1"/>
</dbReference>
<reference evidence="5 6" key="1">
    <citation type="submission" date="2010-08" db="EMBL/GenBank/DDBJ databases">
        <authorList>
            <consortium name="US DOE Joint Genome Institute (JGI-PGF)"/>
            <person name="Lucas S."/>
            <person name="Copeland A."/>
            <person name="Lapidus A."/>
            <person name="Cheng J.-F."/>
            <person name="Bruce D."/>
            <person name="Goodwin L."/>
            <person name="Pitluck S."/>
            <person name="Land M.L."/>
            <person name="Hauser L."/>
            <person name="Chang Y.-J."/>
            <person name="Anderson I.J."/>
            <person name="Johnson E."/>
            <person name="Mulhopadhyay B."/>
            <person name="Kyrpides N."/>
            <person name="Woyke T.J."/>
        </authorList>
    </citation>
    <scope>NUCLEOTIDE SEQUENCE [LARGE SCALE GENOMIC DNA]</scope>
    <source>
        <strain evidence="5 6">6</strain>
    </source>
</reference>
<dbReference type="OrthoDB" id="9800865at2"/>
<evidence type="ECO:0000259" key="4">
    <source>
        <dbReference type="Pfam" id="PF01872"/>
    </source>
</evidence>
<evidence type="ECO:0000256" key="2">
    <source>
        <dbReference type="ARBA" id="ARBA00022857"/>
    </source>
</evidence>
<evidence type="ECO:0000313" key="5">
    <source>
        <dbReference type="EMBL" id="EIM58406.1"/>
    </source>
</evidence>
<dbReference type="eggNOG" id="COG1985">
    <property type="taxonomic scope" value="Bacteria"/>
</dbReference>
<dbReference type="GO" id="GO:0008703">
    <property type="term" value="F:5-amino-6-(5-phosphoribosylamino)uracil reductase activity"/>
    <property type="evidence" value="ECO:0007669"/>
    <property type="project" value="InterPro"/>
</dbReference>
<dbReference type="GO" id="GO:0009231">
    <property type="term" value="P:riboflavin biosynthetic process"/>
    <property type="evidence" value="ECO:0007669"/>
    <property type="project" value="InterPro"/>
</dbReference>
<keyword evidence="3" id="KW-0560">Oxidoreductase</keyword>
<comment type="pathway">
    <text evidence="1">Cofactor biosynthesis; riboflavin biosynthesis.</text>
</comment>
<evidence type="ECO:0000256" key="3">
    <source>
        <dbReference type="ARBA" id="ARBA00023002"/>
    </source>
</evidence>
<dbReference type="InterPro" id="IPR024072">
    <property type="entry name" value="DHFR-like_dom_sf"/>
</dbReference>
<sequence length="229" mass="25559">MQKPYIICHMMMAADGRIDCSMTEKINGVDEYYLTLNALNTPSTVSGRVTAQLEMAQGGSFSLSDGFPYGKEDFRKNADAKGYEIIVDTKGTLLWDDGDTDKPYLIIMSEDVSEKYLDYLNSKKISWITCGKAHIDLRRASEILAENFRIERMAIVGGGHINGSFLDEGLVDEVSLLIGPAIDGREGMTAVFDGRRKDREPIHMLLKDIQKFEDGAVWLRYEVKNGGGK</sequence>
<dbReference type="Proteomes" id="UP000005753">
    <property type="component" value="Chromosome"/>
</dbReference>
<evidence type="ECO:0000256" key="1">
    <source>
        <dbReference type="ARBA" id="ARBA00005104"/>
    </source>
</evidence>
<dbReference type="InterPro" id="IPR002734">
    <property type="entry name" value="RibDG_C"/>
</dbReference>
<dbReference type="SUPFAM" id="SSF53597">
    <property type="entry name" value="Dihydrofolate reductase-like"/>
    <property type="match status" value="1"/>
</dbReference>